<reference evidence="1 2" key="1">
    <citation type="journal article" date="2013" name="Antonie Van Leeuwenhoek">
        <title>Echinimonas agarilytica gen. nov., sp. nov., a new gammaproteobacterium isolated from the sea urchin Strongylocentrotus intermedius.</title>
        <authorList>
            <person name="Nedashkovskaya O.I."/>
            <person name="Stenkova A.M."/>
            <person name="Zhukova N.V."/>
            <person name="Van Trappen S."/>
            <person name="Lee J.S."/>
            <person name="Kim S.B."/>
        </authorList>
    </citation>
    <scope>NUCLEOTIDE SEQUENCE [LARGE SCALE GENOMIC DNA]</scope>
    <source>
        <strain evidence="1 2">KMM 6351</strain>
    </source>
</reference>
<dbReference type="Gene3D" id="3.40.50.150">
    <property type="entry name" value="Vaccinia Virus protein VP39"/>
    <property type="match status" value="1"/>
</dbReference>
<dbReference type="GO" id="GO:0032259">
    <property type="term" value="P:methylation"/>
    <property type="evidence" value="ECO:0007669"/>
    <property type="project" value="UniProtKB-KW"/>
</dbReference>
<dbReference type="Proteomes" id="UP001165393">
    <property type="component" value="Unassembled WGS sequence"/>
</dbReference>
<dbReference type="Pfam" id="PF05711">
    <property type="entry name" value="TylF"/>
    <property type="match status" value="1"/>
</dbReference>
<organism evidence="1 2">
    <name type="scientific">Echinimonas agarilytica</name>
    <dbReference type="NCBI Taxonomy" id="1215918"/>
    <lineage>
        <taxon>Bacteria</taxon>
        <taxon>Pseudomonadati</taxon>
        <taxon>Pseudomonadota</taxon>
        <taxon>Gammaproteobacteria</taxon>
        <taxon>Alteromonadales</taxon>
        <taxon>Echinimonadaceae</taxon>
        <taxon>Echinimonas</taxon>
    </lineage>
</organism>
<dbReference type="InterPro" id="IPR029063">
    <property type="entry name" value="SAM-dependent_MTases_sf"/>
</dbReference>
<dbReference type="GO" id="GO:0008168">
    <property type="term" value="F:methyltransferase activity"/>
    <property type="evidence" value="ECO:0007669"/>
    <property type="project" value="UniProtKB-KW"/>
</dbReference>
<evidence type="ECO:0000313" key="1">
    <source>
        <dbReference type="EMBL" id="MCM2678954.1"/>
    </source>
</evidence>
<evidence type="ECO:0000313" key="2">
    <source>
        <dbReference type="Proteomes" id="UP001165393"/>
    </source>
</evidence>
<dbReference type="AlphaFoldDB" id="A0AA42B6N7"/>
<name>A0AA42B6N7_9GAMM</name>
<accession>A0AA42B6N7</accession>
<dbReference type="PANTHER" id="PTHR40036:SF1">
    <property type="entry name" value="MACROCIN O-METHYLTRANSFERASE"/>
    <property type="match status" value="1"/>
</dbReference>
<dbReference type="RefSeq" id="WP_251260324.1">
    <property type="nucleotide sequence ID" value="NZ_JAMQGP010000002.1"/>
</dbReference>
<protein>
    <submittedName>
        <fullName evidence="1">TylF/MycF family methyltransferase</fullName>
    </submittedName>
</protein>
<gene>
    <name evidence="1" type="ORF">NAF29_04595</name>
</gene>
<keyword evidence="2" id="KW-1185">Reference proteome</keyword>
<dbReference type="PANTHER" id="PTHR40036">
    <property type="entry name" value="MACROCIN O-METHYLTRANSFERASE"/>
    <property type="match status" value="1"/>
</dbReference>
<comment type="caution">
    <text evidence="1">The sequence shown here is derived from an EMBL/GenBank/DDBJ whole genome shotgun (WGS) entry which is preliminary data.</text>
</comment>
<proteinExistence type="predicted"/>
<keyword evidence="1" id="KW-0808">Transferase</keyword>
<dbReference type="EMBL" id="JAMQGP010000002">
    <property type="protein sequence ID" value="MCM2678954.1"/>
    <property type="molecule type" value="Genomic_DNA"/>
</dbReference>
<dbReference type="InterPro" id="IPR008884">
    <property type="entry name" value="TylF_MeTrfase"/>
</dbReference>
<keyword evidence="1" id="KW-0489">Methyltransferase</keyword>
<sequence>MNDVITNQFYGVSDAAKFSEGMRMVLESVGHNKNIYASDNMMTFGRNMGFMTDPEFVKVIQDNNPEDLELSFLWRTHTLAWAARHAAQLEGDFVECGCYRGYTAKVVADLVGFSDMNRQYWLYDVFNPETIMGSHNASISDPFEFVKKRFEAYNNVNVIKGYVPSSFEQGMPEKVALLHIDMNHAEAELGALEHLFERVVSGGVIVLDDYGWTAYKAQTVVEDGWLNAKGYFVLELPTGQGVVIKR</sequence>
<dbReference type="SUPFAM" id="SSF53335">
    <property type="entry name" value="S-adenosyl-L-methionine-dependent methyltransferases"/>
    <property type="match status" value="1"/>
</dbReference>